<evidence type="ECO:0000256" key="2">
    <source>
        <dbReference type="SAM" id="SignalP"/>
    </source>
</evidence>
<name>A0AAT9FJN6_9BACT</name>
<feature type="signal peptide" evidence="2">
    <location>
        <begin position="1"/>
        <end position="21"/>
    </location>
</feature>
<dbReference type="KEGG" id="osu:NT6N_12190"/>
<gene>
    <name evidence="3" type="ORF">NT6N_12190</name>
</gene>
<keyword evidence="1" id="KW-0175">Coiled coil</keyword>
<accession>A0AAT9FJN6</accession>
<organism evidence="3">
    <name type="scientific">Oceaniferula spumae</name>
    <dbReference type="NCBI Taxonomy" id="2979115"/>
    <lineage>
        <taxon>Bacteria</taxon>
        <taxon>Pseudomonadati</taxon>
        <taxon>Verrucomicrobiota</taxon>
        <taxon>Verrucomicrobiia</taxon>
        <taxon>Verrucomicrobiales</taxon>
        <taxon>Verrucomicrobiaceae</taxon>
        <taxon>Oceaniferula</taxon>
    </lineage>
</organism>
<sequence length="666" mass="74616">MKLSTVLFILGAAIAPTAVVAATDQPQDVKAAISYVKLLSQEKINLTGDTALSPHCELGRRKQIREQIEFYLKTSINQDDVLTLESKKVEGDFAALLLRAENPTSPLGTRIHALAMLKRGGVWKPAPLPGSFANTGYGYDPEVEKTVRSLELWMAREKIKRETSAREEASNKFLTEISAREKTAGLDDISPEKAVTLLIEALRSKDLMRILAIMGAASDESYEPLKTTISQVSRGLNEDDPANDWQLVNNRSVIAQVMKVDKTKNEVAVGFWNPLGKTEEKILYFPVFKAKGKTFARLSELLKVALLPEDERWQQRWRHRRGDETTLRKKLPSVIFKNNTGTSQPTSRQLLDELLKINKTGDFSALLSLLPRKGEYFGKEENQKKGLQALGALWRNLNWMKANPLHVLDLLEEEDIALAPLQFAKTNRPGEFETVKVWMTKLDDGWHVIPAEILEESQGKEAQVTMQKLQRQLNSIQQAQQEKQARELMDKVVTITPPLKLDPVTDEEAKKTLTNFRTLLRTKETASALASSAVLEGTNSAQTLKIFNYAIRGAADHTPHDDTLGINRAGKWLGISIRTTSKSSGVADYPLYLIVNTDAGGKVLLDVDLRHATNRGRELLNSKTWNKLKEALPEQSLTEVKSIFDKHNQLSTADIAKRKKELEDED</sequence>
<feature type="coiled-coil region" evidence="1">
    <location>
        <begin position="459"/>
        <end position="486"/>
    </location>
</feature>
<proteinExistence type="predicted"/>
<evidence type="ECO:0000256" key="1">
    <source>
        <dbReference type="SAM" id="Coils"/>
    </source>
</evidence>
<keyword evidence="2" id="KW-0732">Signal</keyword>
<dbReference type="AlphaFoldDB" id="A0AAT9FJN6"/>
<feature type="chain" id="PRO_5043860146" evidence="2">
    <location>
        <begin position="22"/>
        <end position="666"/>
    </location>
</feature>
<dbReference type="EMBL" id="AP026866">
    <property type="protein sequence ID" value="BDS06179.1"/>
    <property type="molecule type" value="Genomic_DNA"/>
</dbReference>
<protein>
    <submittedName>
        <fullName evidence="3">Uncharacterized protein</fullName>
    </submittedName>
</protein>
<evidence type="ECO:0000313" key="3">
    <source>
        <dbReference type="EMBL" id="BDS06179.1"/>
    </source>
</evidence>
<reference evidence="3" key="1">
    <citation type="submission" date="2024-07" db="EMBL/GenBank/DDBJ databases">
        <title>Complete genome sequence of Verrucomicrobiaceae bacterium NT6N.</title>
        <authorList>
            <person name="Huang C."/>
            <person name="Takami H."/>
            <person name="Hamasaki K."/>
        </authorList>
    </citation>
    <scope>NUCLEOTIDE SEQUENCE</scope>
    <source>
        <strain evidence="3">NT6N</strain>
    </source>
</reference>